<protein>
    <submittedName>
        <fullName evidence="2">Uncharacterized protein</fullName>
    </submittedName>
</protein>
<accession>A0A3N4J4Z3</accession>
<evidence type="ECO:0000313" key="2">
    <source>
        <dbReference type="EMBL" id="RPA93236.1"/>
    </source>
</evidence>
<sequence>MFSGTNARRATTFKGSNIKRNLVTSPLHPHPQPSPHEGKTSTPHSLKFYILGN</sequence>
<gene>
    <name evidence="2" type="ORF">L873DRAFT_1816349</name>
</gene>
<reference evidence="2 3" key="1">
    <citation type="journal article" date="2018" name="Nat. Ecol. Evol.">
        <title>Pezizomycetes genomes reveal the molecular basis of ectomycorrhizal truffle lifestyle.</title>
        <authorList>
            <person name="Murat C."/>
            <person name="Payen T."/>
            <person name="Noel B."/>
            <person name="Kuo A."/>
            <person name="Morin E."/>
            <person name="Chen J."/>
            <person name="Kohler A."/>
            <person name="Krizsan K."/>
            <person name="Balestrini R."/>
            <person name="Da Silva C."/>
            <person name="Montanini B."/>
            <person name="Hainaut M."/>
            <person name="Levati E."/>
            <person name="Barry K.W."/>
            <person name="Belfiori B."/>
            <person name="Cichocki N."/>
            <person name="Clum A."/>
            <person name="Dockter R.B."/>
            <person name="Fauchery L."/>
            <person name="Guy J."/>
            <person name="Iotti M."/>
            <person name="Le Tacon F."/>
            <person name="Lindquist E.A."/>
            <person name="Lipzen A."/>
            <person name="Malagnac F."/>
            <person name="Mello A."/>
            <person name="Molinier V."/>
            <person name="Miyauchi S."/>
            <person name="Poulain J."/>
            <person name="Riccioni C."/>
            <person name="Rubini A."/>
            <person name="Sitrit Y."/>
            <person name="Splivallo R."/>
            <person name="Traeger S."/>
            <person name="Wang M."/>
            <person name="Zifcakova L."/>
            <person name="Wipf D."/>
            <person name="Zambonelli A."/>
            <person name="Paolocci F."/>
            <person name="Nowrousian M."/>
            <person name="Ottonello S."/>
            <person name="Baldrian P."/>
            <person name="Spatafora J.W."/>
            <person name="Henrissat B."/>
            <person name="Nagy L.G."/>
            <person name="Aury J.M."/>
            <person name="Wincker P."/>
            <person name="Grigoriev I.V."/>
            <person name="Bonfante P."/>
            <person name="Martin F.M."/>
        </authorList>
    </citation>
    <scope>NUCLEOTIDE SEQUENCE [LARGE SCALE GENOMIC DNA]</scope>
    <source>
        <strain evidence="2 3">120613-1</strain>
    </source>
</reference>
<dbReference type="AlphaFoldDB" id="A0A3N4J4Z3"/>
<organism evidence="2 3">
    <name type="scientific">Choiromyces venosus 120613-1</name>
    <dbReference type="NCBI Taxonomy" id="1336337"/>
    <lineage>
        <taxon>Eukaryota</taxon>
        <taxon>Fungi</taxon>
        <taxon>Dikarya</taxon>
        <taxon>Ascomycota</taxon>
        <taxon>Pezizomycotina</taxon>
        <taxon>Pezizomycetes</taxon>
        <taxon>Pezizales</taxon>
        <taxon>Tuberaceae</taxon>
        <taxon>Choiromyces</taxon>
    </lineage>
</organism>
<feature type="compositionally biased region" description="Polar residues" evidence="1">
    <location>
        <begin position="1"/>
        <end position="24"/>
    </location>
</feature>
<keyword evidence="3" id="KW-1185">Reference proteome</keyword>
<evidence type="ECO:0000313" key="3">
    <source>
        <dbReference type="Proteomes" id="UP000276215"/>
    </source>
</evidence>
<feature type="region of interest" description="Disordered" evidence="1">
    <location>
        <begin position="1"/>
        <end position="44"/>
    </location>
</feature>
<dbReference type="EMBL" id="ML120457">
    <property type="protein sequence ID" value="RPA93236.1"/>
    <property type="molecule type" value="Genomic_DNA"/>
</dbReference>
<name>A0A3N4J4Z3_9PEZI</name>
<proteinExistence type="predicted"/>
<evidence type="ECO:0000256" key="1">
    <source>
        <dbReference type="SAM" id="MobiDB-lite"/>
    </source>
</evidence>
<dbReference type="Proteomes" id="UP000276215">
    <property type="component" value="Unassembled WGS sequence"/>
</dbReference>